<evidence type="ECO:0000256" key="4">
    <source>
        <dbReference type="HAMAP-Rule" id="MF_00028"/>
    </source>
</evidence>
<dbReference type="Gene3D" id="3.40.50.300">
    <property type="entry name" value="P-loop containing nucleotide triphosphate hydrolases"/>
    <property type="match status" value="1"/>
</dbReference>
<accession>C4LJ98</accession>
<protein>
    <recommendedName>
        <fullName evidence="4">Cobyric acid synthase</fullName>
    </recommendedName>
</protein>
<organism evidence="8 9">
    <name type="scientific">Corynebacterium kroppenstedtii (strain DSM 44385 / JCM 11950 / CIP 105744 / CCUG 35717)</name>
    <dbReference type="NCBI Taxonomy" id="645127"/>
    <lineage>
        <taxon>Bacteria</taxon>
        <taxon>Bacillati</taxon>
        <taxon>Actinomycetota</taxon>
        <taxon>Actinomycetes</taxon>
        <taxon>Mycobacteriales</taxon>
        <taxon>Corynebacteriaceae</taxon>
        <taxon>Corynebacterium</taxon>
    </lineage>
</organism>
<feature type="domain" description="CobQ/CobB/MinD/ParA nucleotide binding" evidence="6">
    <location>
        <begin position="22"/>
        <end position="276"/>
    </location>
</feature>
<dbReference type="Gene3D" id="3.40.50.880">
    <property type="match status" value="1"/>
</dbReference>
<keyword evidence="2 4" id="KW-0169">Cobalamin biosynthesis</keyword>
<dbReference type="Pfam" id="PF07685">
    <property type="entry name" value="GATase_3"/>
    <property type="match status" value="1"/>
</dbReference>
<evidence type="ECO:0000256" key="5">
    <source>
        <dbReference type="SAM" id="MobiDB-lite"/>
    </source>
</evidence>
<dbReference type="InterPro" id="IPR029062">
    <property type="entry name" value="Class_I_gatase-like"/>
</dbReference>
<dbReference type="Proteomes" id="UP000001473">
    <property type="component" value="Chromosome"/>
</dbReference>
<dbReference type="InterPro" id="IPR033949">
    <property type="entry name" value="CobQ_GATase1"/>
</dbReference>
<comment type="similarity">
    <text evidence="4">Belongs to the CobB/CobQ family. CobQ subfamily.</text>
</comment>
<name>C4LJ98_CORK4</name>
<dbReference type="HOGENOM" id="CLU_019250_2_2_11"/>
<dbReference type="CDD" id="cd05389">
    <property type="entry name" value="CobQ_N"/>
    <property type="match status" value="1"/>
</dbReference>
<dbReference type="InterPro" id="IPR011698">
    <property type="entry name" value="GATase_3"/>
</dbReference>
<comment type="pathway">
    <text evidence="1 4">Cofactor biosynthesis; adenosylcobalamin biosynthesis.</text>
</comment>
<dbReference type="STRING" id="645127.ckrop_1158"/>
<evidence type="ECO:0000256" key="2">
    <source>
        <dbReference type="ARBA" id="ARBA00022573"/>
    </source>
</evidence>
<comment type="function">
    <text evidence="4">Catalyzes amidations at positions B, D, E, and G on adenosylcobyrinic A,C-diamide. NH(2) groups are provided by glutamine, and one molecule of ATP is hydrogenolyzed for each amidation.</text>
</comment>
<feature type="domain" description="CobB/CobQ-like glutamine amidotransferase" evidence="7">
    <location>
        <begin position="304"/>
        <end position="493"/>
    </location>
</feature>
<dbReference type="OrthoDB" id="9808302at2"/>
<dbReference type="HAMAP" id="MF_00028">
    <property type="entry name" value="CobQ"/>
    <property type="match status" value="1"/>
</dbReference>
<reference evidence="8 9" key="1">
    <citation type="journal article" date="2008" name="J. Biotechnol.">
        <title>Ultrafast pyrosequencing of Corynebacterium kroppenstedtii DSM44385 revealed insights into the physiology of a lipophilic corynebacterium that lacks mycolic acids.</title>
        <authorList>
            <person name="Tauch A."/>
            <person name="Schneider J."/>
            <person name="Szczepanowski R."/>
            <person name="Tilker A."/>
            <person name="Viehoever P."/>
            <person name="Gartemann K.-H."/>
            <person name="Arnold W."/>
            <person name="Blom J."/>
            <person name="Brinkrolf K."/>
            <person name="Brune I."/>
            <person name="Goetker S."/>
            <person name="Weisshaar B."/>
            <person name="Goesmann A."/>
            <person name="Droege M."/>
            <person name="Puehler A."/>
        </authorList>
    </citation>
    <scope>NUCLEOTIDE SEQUENCE [LARGE SCALE GENOMIC DNA]</scope>
    <source>
        <strain evidence="9">DSM 44385 / JCM 11950 / CIP 105744 / CCUG 35717</strain>
    </source>
</reference>
<dbReference type="UniPathway" id="UPA00148"/>
<dbReference type="PROSITE" id="PS51257">
    <property type="entry name" value="PROKAR_LIPOPROTEIN"/>
    <property type="match status" value="1"/>
</dbReference>
<feature type="region of interest" description="Disordered" evidence="5">
    <location>
        <begin position="447"/>
        <end position="476"/>
    </location>
</feature>
<keyword evidence="9" id="KW-1185">Reference proteome</keyword>
<dbReference type="InterPro" id="IPR004459">
    <property type="entry name" value="CobQ_synth"/>
</dbReference>
<dbReference type="PROSITE" id="PS51273">
    <property type="entry name" value="GATASE_TYPE_1"/>
    <property type="match status" value="1"/>
</dbReference>
<keyword evidence="3 4" id="KW-0315">Glutamine amidotransferase</keyword>
<sequence>MNADYEKAGYDKAESSLAPALLVTGCTSDAGKSVVVAGMCRSLARRGYRVAPFKAQNMSNNSAVVLATDCSTGAGNSGSGEAASHLASTHGDGQRLVAGEIGRAQALQAFAAGATPSVDMNPVLLKPEADRRSQLVLRGVAAGTVGARDYIEHRTHLREVSAQALESLRREYDVLICEGAGSPAEINLRHTDIANMGLAEAADLPAVLVGDIDRGGVLAHFFGTYFILDPSDRDRFQGFIVNKFRGDVGILQPGLDEVTRRTGVPTLGVIPFIDGLWIDAEDSLSGASGRVGPGLPPIGTDTIRVAAVRLPRVSNSTDIEALSCEPGVDVEWTTSPAAIASADLVVIPGSKSTIHDLEWLTKTAGPQLQERYRAGRPILGICGGFQMLCHSITDPVESGHSEPVAGLDFLDIDIEFFPEKTLANHGTAFEIHHGRVVRQNCPGWIGPLPGDESSGDHVGPDEHANSGNDVSSAAGYEGAHDEAVWGTHRHGQLEVDSFRRQFLRDVARTCGLSGFIPGDVSFYDARAEQVDRLADAVDAALGDDWPERLGIVTD</sequence>
<feature type="active site" evidence="4">
    <location>
        <position position="490"/>
    </location>
</feature>
<feature type="compositionally biased region" description="Basic and acidic residues" evidence="5">
    <location>
        <begin position="454"/>
        <end position="464"/>
    </location>
</feature>
<dbReference type="GO" id="GO:0015420">
    <property type="term" value="F:ABC-type vitamin B12 transporter activity"/>
    <property type="evidence" value="ECO:0007669"/>
    <property type="project" value="UniProtKB-UniRule"/>
</dbReference>
<dbReference type="InterPro" id="IPR002586">
    <property type="entry name" value="CobQ/CobB/MinD/ParA_Nub-bd_dom"/>
</dbReference>
<dbReference type="NCBIfam" id="NF001989">
    <property type="entry name" value="PRK00784.1"/>
    <property type="match status" value="1"/>
</dbReference>
<feature type="active site" description="Nucleophile" evidence="4">
    <location>
        <position position="382"/>
    </location>
</feature>
<dbReference type="CDD" id="cd01750">
    <property type="entry name" value="GATase1_CobQ"/>
    <property type="match status" value="1"/>
</dbReference>
<dbReference type="PANTHER" id="PTHR21343:SF1">
    <property type="entry name" value="COBYRIC ACID SYNTHASE"/>
    <property type="match status" value="1"/>
</dbReference>
<dbReference type="GO" id="GO:0016874">
    <property type="term" value="F:ligase activity"/>
    <property type="evidence" value="ECO:0007669"/>
    <property type="project" value="UniProtKB-KW"/>
</dbReference>
<dbReference type="KEGG" id="ckp:ckrop_1158"/>
<dbReference type="eggNOG" id="COG1492">
    <property type="taxonomic scope" value="Bacteria"/>
</dbReference>
<dbReference type="InterPro" id="IPR047045">
    <property type="entry name" value="CobQ_N"/>
</dbReference>
<dbReference type="Pfam" id="PF01656">
    <property type="entry name" value="CbiA"/>
    <property type="match status" value="1"/>
</dbReference>
<evidence type="ECO:0000259" key="7">
    <source>
        <dbReference type="Pfam" id="PF07685"/>
    </source>
</evidence>
<dbReference type="GO" id="GO:0009236">
    <property type="term" value="P:cobalamin biosynthetic process"/>
    <property type="evidence" value="ECO:0007669"/>
    <property type="project" value="UniProtKB-UniRule"/>
</dbReference>
<evidence type="ECO:0000313" key="8">
    <source>
        <dbReference type="EMBL" id="ACR17903.1"/>
    </source>
</evidence>
<evidence type="ECO:0000313" key="9">
    <source>
        <dbReference type="Proteomes" id="UP000001473"/>
    </source>
</evidence>
<dbReference type="EMBL" id="CP001620">
    <property type="protein sequence ID" value="ACR17903.1"/>
    <property type="molecule type" value="Genomic_DNA"/>
</dbReference>
<evidence type="ECO:0000259" key="6">
    <source>
        <dbReference type="Pfam" id="PF01656"/>
    </source>
</evidence>
<gene>
    <name evidence="4 8" type="primary">cobQ</name>
    <name evidence="8" type="ordered locus">ckrop_1158</name>
</gene>
<evidence type="ECO:0000256" key="1">
    <source>
        <dbReference type="ARBA" id="ARBA00004953"/>
    </source>
</evidence>
<dbReference type="InterPro" id="IPR027417">
    <property type="entry name" value="P-loop_NTPase"/>
</dbReference>
<dbReference type="RefSeq" id="WP_012731790.1">
    <property type="nucleotide sequence ID" value="NC_012704.1"/>
</dbReference>
<dbReference type="AlphaFoldDB" id="C4LJ98"/>
<dbReference type="NCBIfam" id="TIGR00313">
    <property type="entry name" value="cobQ"/>
    <property type="match status" value="1"/>
</dbReference>
<dbReference type="PANTHER" id="PTHR21343">
    <property type="entry name" value="DETHIOBIOTIN SYNTHETASE"/>
    <property type="match status" value="1"/>
</dbReference>
<evidence type="ECO:0000256" key="3">
    <source>
        <dbReference type="ARBA" id="ARBA00022962"/>
    </source>
</evidence>
<keyword evidence="8" id="KW-0436">Ligase</keyword>
<dbReference type="PROSITE" id="PS51274">
    <property type="entry name" value="GATASE_COBBQ"/>
    <property type="match status" value="1"/>
</dbReference>
<dbReference type="SUPFAM" id="SSF52540">
    <property type="entry name" value="P-loop containing nucleoside triphosphate hydrolases"/>
    <property type="match status" value="1"/>
</dbReference>
<proteinExistence type="inferred from homology"/>
<dbReference type="SUPFAM" id="SSF52317">
    <property type="entry name" value="Class I glutamine amidotransferase-like"/>
    <property type="match status" value="1"/>
</dbReference>